<dbReference type="PANTHER" id="PTHR10334">
    <property type="entry name" value="CYSTEINE-RICH SECRETORY PROTEIN-RELATED"/>
    <property type="match status" value="1"/>
</dbReference>
<name>A0A8W8LCS1_MAGGI</name>
<accession>A0A8W8LCS1</accession>
<dbReference type="Pfam" id="PF00188">
    <property type="entry name" value="CAP"/>
    <property type="match status" value="2"/>
</dbReference>
<reference evidence="3" key="1">
    <citation type="submission" date="2022-08" db="UniProtKB">
        <authorList>
            <consortium name="EnsemblMetazoa"/>
        </authorList>
    </citation>
    <scope>IDENTIFICATION</scope>
    <source>
        <strain evidence="3">05x7-T-G4-1.051#20</strain>
    </source>
</reference>
<dbReference type="GO" id="GO:0005576">
    <property type="term" value="C:extracellular region"/>
    <property type="evidence" value="ECO:0007669"/>
    <property type="project" value="InterPro"/>
</dbReference>
<dbReference type="InterPro" id="IPR035940">
    <property type="entry name" value="CAP_sf"/>
</dbReference>
<dbReference type="SMART" id="SM00198">
    <property type="entry name" value="SCP"/>
    <property type="match status" value="2"/>
</dbReference>
<feature type="region of interest" description="Disordered" evidence="1">
    <location>
        <begin position="171"/>
        <end position="222"/>
    </location>
</feature>
<dbReference type="FunFam" id="3.40.33.10:FF:000002">
    <property type="entry name" value="Golgi-associated plant pathogenesis-related protein 1"/>
    <property type="match status" value="2"/>
</dbReference>
<feature type="compositionally biased region" description="Basic and acidic residues" evidence="1">
    <location>
        <begin position="202"/>
        <end position="212"/>
    </location>
</feature>
<dbReference type="InterPro" id="IPR014044">
    <property type="entry name" value="CAP_dom"/>
</dbReference>
<dbReference type="PRINTS" id="PR00837">
    <property type="entry name" value="V5TPXLIKE"/>
</dbReference>
<evidence type="ECO:0000313" key="4">
    <source>
        <dbReference type="Proteomes" id="UP000005408"/>
    </source>
</evidence>
<evidence type="ECO:0000313" key="3">
    <source>
        <dbReference type="EnsemblMetazoa" id="G27674.4:cds"/>
    </source>
</evidence>
<organism evidence="3 4">
    <name type="scientific">Magallana gigas</name>
    <name type="common">Pacific oyster</name>
    <name type="synonym">Crassostrea gigas</name>
    <dbReference type="NCBI Taxonomy" id="29159"/>
    <lineage>
        <taxon>Eukaryota</taxon>
        <taxon>Metazoa</taxon>
        <taxon>Spiralia</taxon>
        <taxon>Lophotrochozoa</taxon>
        <taxon>Mollusca</taxon>
        <taxon>Bivalvia</taxon>
        <taxon>Autobranchia</taxon>
        <taxon>Pteriomorphia</taxon>
        <taxon>Ostreida</taxon>
        <taxon>Ostreoidea</taxon>
        <taxon>Ostreidae</taxon>
        <taxon>Magallana</taxon>
    </lineage>
</organism>
<sequence>MHSSGFRVQVRQTGIQNQRNDQPFTDEVIRCHNDYRQKHGAQPLRHSPELSTQAQRWAEVLAQTKTFKHSSASIRGESLGENIAMKWSSRPQDTYSGQEVTDQWYSEIKLYRFGGEPRNLSAGHFTQVVWKGSREIGVGKARSKDGKILVVANYRPAGNVIGRFSENVPAPSDRGIPRRLAGSGPSIQKERTPLTFNSHTSDIPRKRMESKSTRTFTETTGSGANKVTKTVVEETIIKADGSKVTNRKETITRGEQGGASASGPMMLERGREKEKDDKKDKGSGVLGIFKSKDKKRDSSSSSSGSSQERSKKPQSIKAFIDECVKVHNKYRKKHGVSSLSHAKLVSVNKKYMKIKNARKTPLSVICTISKDLSAFAQKWAEHLAASNSFQHSDCMHKGDRLGENIACKWSSSGGDYSGKEACDQWYSEISKHDFKNEPRATGTGHFTQMVWKGSKEIGVGKAKTSGGKVIVVASYRPAGNLVGSYKENVNPPK</sequence>
<dbReference type="CDD" id="cd05382">
    <property type="entry name" value="CAP_GAPR1-like"/>
    <property type="match status" value="2"/>
</dbReference>
<evidence type="ECO:0000256" key="1">
    <source>
        <dbReference type="SAM" id="MobiDB-lite"/>
    </source>
</evidence>
<feature type="compositionally biased region" description="Polar residues" evidence="1">
    <location>
        <begin position="213"/>
        <end position="222"/>
    </location>
</feature>
<dbReference type="SUPFAM" id="SSF55797">
    <property type="entry name" value="PR-1-like"/>
    <property type="match status" value="2"/>
</dbReference>
<proteinExistence type="predicted"/>
<feature type="domain" description="SCP" evidence="2">
    <location>
        <begin position="23"/>
        <end position="162"/>
    </location>
</feature>
<dbReference type="AlphaFoldDB" id="A0A8W8LCS1"/>
<dbReference type="EnsemblMetazoa" id="G27674.4">
    <property type="protein sequence ID" value="G27674.4:cds"/>
    <property type="gene ID" value="G27674"/>
</dbReference>
<dbReference type="Gene3D" id="3.40.33.10">
    <property type="entry name" value="CAP"/>
    <property type="match status" value="2"/>
</dbReference>
<dbReference type="InterPro" id="IPR034113">
    <property type="entry name" value="SCP_GAPR1-like"/>
</dbReference>
<dbReference type="Proteomes" id="UP000005408">
    <property type="component" value="Unassembled WGS sequence"/>
</dbReference>
<dbReference type="PROSITE" id="PS01009">
    <property type="entry name" value="CRISP_1"/>
    <property type="match status" value="2"/>
</dbReference>
<dbReference type="InterPro" id="IPR001283">
    <property type="entry name" value="CRISP-related"/>
</dbReference>
<protein>
    <recommendedName>
        <fullName evidence="2">SCP domain-containing protein</fullName>
    </recommendedName>
</protein>
<feature type="compositionally biased region" description="Basic and acidic residues" evidence="1">
    <location>
        <begin position="268"/>
        <end position="282"/>
    </location>
</feature>
<evidence type="ECO:0000259" key="2">
    <source>
        <dbReference type="SMART" id="SM00198"/>
    </source>
</evidence>
<keyword evidence="4" id="KW-1185">Reference proteome</keyword>
<dbReference type="InterPro" id="IPR018244">
    <property type="entry name" value="Allrgn_V5/Tpx1_CS"/>
</dbReference>
<feature type="region of interest" description="Disordered" evidence="1">
    <location>
        <begin position="247"/>
        <end position="314"/>
    </location>
</feature>
<feature type="domain" description="SCP" evidence="2">
    <location>
        <begin position="318"/>
        <end position="483"/>
    </location>
</feature>